<protein>
    <recommendedName>
        <fullName evidence="5">Zn(2)-C6 fungal-type domain-containing protein</fullName>
    </recommendedName>
</protein>
<proteinExistence type="predicted"/>
<dbReference type="SUPFAM" id="SSF57701">
    <property type="entry name" value="Zn2/Cys6 DNA-binding domain"/>
    <property type="match status" value="1"/>
</dbReference>
<keyword evidence="3" id="KW-0539">Nucleus</keyword>
<evidence type="ECO:0000259" key="5">
    <source>
        <dbReference type="PROSITE" id="PS50048"/>
    </source>
</evidence>
<dbReference type="Pfam" id="PF00172">
    <property type="entry name" value="Zn_clus"/>
    <property type="match status" value="1"/>
</dbReference>
<reference evidence="6 7" key="1">
    <citation type="journal article" date="2018" name="IMA Fungus">
        <title>IMA Genome-F 9: Draft genome sequence of Annulohypoxylon stygium, Aspergillus mulundensis, Berkeleyomyces basicola (syn. Thielaviopsis basicola), Ceratocystis smalleyi, two Cercospora beticola strains, Coleophoma cylindrospora, Fusarium fracticaudum, Phialophora cf. hyalina, and Morchella septimelata.</title>
        <authorList>
            <person name="Wingfield B.D."/>
            <person name="Bills G.F."/>
            <person name="Dong Y."/>
            <person name="Huang W."/>
            <person name="Nel W.J."/>
            <person name="Swalarsk-Parry B.S."/>
            <person name="Vaghefi N."/>
            <person name="Wilken P.M."/>
            <person name="An Z."/>
            <person name="de Beer Z.W."/>
            <person name="De Vos L."/>
            <person name="Chen L."/>
            <person name="Duong T.A."/>
            <person name="Gao Y."/>
            <person name="Hammerbacher A."/>
            <person name="Kikkert J.R."/>
            <person name="Li Y."/>
            <person name="Li H."/>
            <person name="Li K."/>
            <person name="Li Q."/>
            <person name="Liu X."/>
            <person name="Ma X."/>
            <person name="Naidoo K."/>
            <person name="Pethybridge S.J."/>
            <person name="Sun J."/>
            <person name="Steenkamp E.T."/>
            <person name="van der Nest M.A."/>
            <person name="van Wyk S."/>
            <person name="Wingfield M.J."/>
            <person name="Xiong C."/>
            <person name="Yue Q."/>
            <person name="Zhang X."/>
        </authorList>
    </citation>
    <scope>NUCLEOTIDE SEQUENCE [LARGE SCALE GENOMIC DNA]</scope>
    <source>
        <strain evidence="6 7">BP 5553</strain>
    </source>
</reference>
<evidence type="ECO:0000256" key="2">
    <source>
        <dbReference type="ARBA" id="ARBA00022723"/>
    </source>
</evidence>
<dbReference type="SMART" id="SM00066">
    <property type="entry name" value="GAL4"/>
    <property type="match status" value="1"/>
</dbReference>
<evidence type="ECO:0000313" key="7">
    <source>
        <dbReference type="Proteomes" id="UP000254866"/>
    </source>
</evidence>
<dbReference type="InterPro" id="IPR050613">
    <property type="entry name" value="Sec_Metabolite_Reg"/>
</dbReference>
<organism evidence="6 7">
    <name type="scientific">Venustampulla echinocandica</name>
    <dbReference type="NCBI Taxonomy" id="2656787"/>
    <lineage>
        <taxon>Eukaryota</taxon>
        <taxon>Fungi</taxon>
        <taxon>Dikarya</taxon>
        <taxon>Ascomycota</taxon>
        <taxon>Pezizomycotina</taxon>
        <taxon>Leotiomycetes</taxon>
        <taxon>Helotiales</taxon>
        <taxon>Pleuroascaceae</taxon>
        <taxon>Venustampulla</taxon>
    </lineage>
</organism>
<accession>A0A370T8Q5</accession>
<comment type="subcellular location">
    <subcellularLocation>
        <location evidence="1">Nucleus</location>
    </subcellularLocation>
</comment>
<dbReference type="GO" id="GO:0000981">
    <property type="term" value="F:DNA-binding transcription factor activity, RNA polymerase II-specific"/>
    <property type="evidence" value="ECO:0007669"/>
    <property type="project" value="InterPro"/>
</dbReference>
<dbReference type="PROSITE" id="PS50048">
    <property type="entry name" value="ZN2_CY6_FUNGAL_2"/>
    <property type="match status" value="1"/>
</dbReference>
<feature type="region of interest" description="Disordered" evidence="4">
    <location>
        <begin position="100"/>
        <end position="120"/>
    </location>
</feature>
<dbReference type="RefSeq" id="XP_031864560.1">
    <property type="nucleotide sequence ID" value="XM_032019291.1"/>
</dbReference>
<feature type="domain" description="Zn(2)-C6 fungal-type" evidence="5">
    <location>
        <begin position="27"/>
        <end position="56"/>
    </location>
</feature>
<dbReference type="GO" id="GO:0008270">
    <property type="term" value="F:zinc ion binding"/>
    <property type="evidence" value="ECO:0007669"/>
    <property type="project" value="InterPro"/>
</dbReference>
<evidence type="ECO:0000256" key="4">
    <source>
        <dbReference type="SAM" id="MobiDB-lite"/>
    </source>
</evidence>
<gene>
    <name evidence="6" type="ORF">BP5553_10668</name>
</gene>
<dbReference type="STRING" id="2656787.A0A370T8Q5"/>
<keyword evidence="2" id="KW-0479">Metal-binding</keyword>
<dbReference type="Gene3D" id="4.10.240.10">
    <property type="entry name" value="Zn(2)-C6 fungal-type DNA-binding domain"/>
    <property type="match status" value="1"/>
</dbReference>
<dbReference type="OrthoDB" id="435881at2759"/>
<dbReference type="Pfam" id="PF04082">
    <property type="entry name" value="Fungal_trans"/>
    <property type="match status" value="1"/>
</dbReference>
<sequence length="707" mass="79670">MASVLPTPSPSVGAPPSAQAKITRGHSCSLCRRRKIKCNGQHPCQNCQKARVECVAAKVVPARRKKRKQEDLAERLKRAEDVISKAGLKVEGYHEEAYVSEGSESGRTMESDVEKSTISTKPQRLAAMEPLGKLVAERGQSHHLERGQGRIFSPSPATTVRGRNGRPDIPISDYSSLLFGRLMISNSLTSSHPHTIQIFRLWQFFLNNVNPLTKILHAPMIQELILNASDDLDKVSASTEALLFSIYHSAIVSMDEQECQTTFSESRVALASKYSTATQQALVNANILRTSNLMVLQAFTLYLLAIRQFTDHDTLWALSGLAARIGQRMGLHRESTGTNLGVLETEVRKRLWWQILTLEGHSSAISGSPAPATFFSHQGHRLLNINDSELSPSMREPPAEHPAVTEMLFCCIRQHIGLFMWSHMLAGEESGISAMPVRPEQIATKIKALNDLDDILQQKFIRFCDSSIPLHYLARLAAHSALSKIRLRVYSAPRIAGSPPQPKEEKDIAFHTAIKILEYDKDGHDPSTRKLLKGFMWHIRVFFQLEAFIYMLSELRTRTTGKQVEWAWDLVEATYANHEEILRETKNKLWFAVGNLCLKAWEQRVRGIRSQQGAIQLRRPACVRELYSQRGVKEKADATTGSSEMNMDLVNQADIPQMQNVTGFPGQWSEMDMPSTYVPFDTEDMGEMDWEYWQTLFDDYGMLMFSG</sequence>
<dbReference type="GO" id="GO:0006351">
    <property type="term" value="P:DNA-templated transcription"/>
    <property type="evidence" value="ECO:0007669"/>
    <property type="project" value="InterPro"/>
</dbReference>
<dbReference type="PANTHER" id="PTHR31001:SF85">
    <property type="entry name" value="ZN(II)2CYS6 TRANSCRIPTION FACTOR (EUROFUNG)"/>
    <property type="match status" value="1"/>
</dbReference>
<evidence type="ECO:0000256" key="3">
    <source>
        <dbReference type="ARBA" id="ARBA00023242"/>
    </source>
</evidence>
<dbReference type="CDD" id="cd00067">
    <property type="entry name" value="GAL4"/>
    <property type="match status" value="1"/>
</dbReference>
<dbReference type="InterPro" id="IPR007219">
    <property type="entry name" value="XnlR_reg_dom"/>
</dbReference>
<dbReference type="PANTHER" id="PTHR31001">
    <property type="entry name" value="UNCHARACTERIZED TRANSCRIPTIONAL REGULATORY PROTEIN"/>
    <property type="match status" value="1"/>
</dbReference>
<dbReference type="EMBL" id="NPIC01000018">
    <property type="protein sequence ID" value="RDL29803.1"/>
    <property type="molecule type" value="Genomic_DNA"/>
</dbReference>
<dbReference type="CDD" id="cd12148">
    <property type="entry name" value="fungal_TF_MHR"/>
    <property type="match status" value="1"/>
</dbReference>
<dbReference type="GO" id="GO:0003677">
    <property type="term" value="F:DNA binding"/>
    <property type="evidence" value="ECO:0007669"/>
    <property type="project" value="InterPro"/>
</dbReference>
<keyword evidence="7" id="KW-1185">Reference proteome</keyword>
<dbReference type="Proteomes" id="UP000254866">
    <property type="component" value="Unassembled WGS sequence"/>
</dbReference>
<evidence type="ECO:0000313" key="6">
    <source>
        <dbReference type="EMBL" id="RDL29803.1"/>
    </source>
</evidence>
<dbReference type="PROSITE" id="PS00463">
    <property type="entry name" value="ZN2_CY6_FUNGAL_1"/>
    <property type="match status" value="1"/>
</dbReference>
<comment type="caution">
    <text evidence="6">The sequence shown here is derived from an EMBL/GenBank/DDBJ whole genome shotgun (WGS) entry which is preliminary data.</text>
</comment>
<dbReference type="GeneID" id="43603517"/>
<name>A0A370T8Q5_9HELO</name>
<feature type="region of interest" description="Disordered" evidence="4">
    <location>
        <begin position="147"/>
        <end position="166"/>
    </location>
</feature>
<dbReference type="InterPro" id="IPR001138">
    <property type="entry name" value="Zn2Cys6_DnaBD"/>
</dbReference>
<evidence type="ECO:0000256" key="1">
    <source>
        <dbReference type="ARBA" id="ARBA00004123"/>
    </source>
</evidence>
<dbReference type="GO" id="GO:0005634">
    <property type="term" value="C:nucleus"/>
    <property type="evidence" value="ECO:0007669"/>
    <property type="project" value="UniProtKB-SubCell"/>
</dbReference>
<dbReference type="SMART" id="SM00906">
    <property type="entry name" value="Fungal_trans"/>
    <property type="match status" value="1"/>
</dbReference>
<dbReference type="InterPro" id="IPR036864">
    <property type="entry name" value="Zn2-C6_fun-type_DNA-bd_sf"/>
</dbReference>
<dbReference type="AlphaFoldDB" id="A0A370T8Q5"/>